<dbReference type="GO" id="GO:0016491">
    <property type="term" value="F:oxidoreductase activity"/>
    <property type="evidence" value="ECO:0007669"/>
    <property type="project" value="UniProtKB-KW"/>
</dbReference>
<dbReference type="Gene3D" id="3.50.50.60">
    <property type="entry name" value="FAD/NAD(P)-binding domain"/>
    <property type="match status" value="1"/>
</dbReference>
<gene>
    <name evidence="3" type="ORF">METZ01_LOCUS2177</name>
</gene>
<organism evidence="3">
    <name type="scientific">marine metagenome</name>
    <dbReference type="NCBI Taxonomy" id="408172"/>
    <lineage>
        <taxon>unclassified sequences</taxon>
        <taxon>metagenomes</taxon>
        <taxon>ecological metagenomes</taxon>
    </lineage>
</organism>
<dbReference type="AlphaFoldDB" id="A0A381N6V5"/>
<evidence type="ECO:0000259" key="2">
    <source>
        <dbReference type="Pfam" id="PF01266"/>
    </source>
</evidence>
<sequence>MAETTYDAVIIGSGVIGSSITYELGRRRLRTLTVDRHSGAGLGSTSFSSAIVRFTYSTYPGVAMSYEGLRYWENWADHVQSSDAADLTKFRQCGMVTLKTVGGHHLKVVPHFDSIGVRYENWDLEAFQTHLPELDLRKFGPPKRPDDDEFWDEPSEFLEGGLFTPEAGYVSDPQLAAQNLHKAAGTLGCDFRFNTEVTSIQRDEERVVGVRLNDGSAISAPIVVNAAGPHSRVINEMAGAMDDMSIHTTPLRQEVHHVPGPDALDFENRGFSIADDDNGIYVRPDVGDNILVGSTEPDCDPLHWVDPDHQGQIDLDQWEAQVLRLNRRLPTVGIPHQKRGIVGVYDVSDDWIPIYDRTCIDGFYVAIGTSGNQFKNAAIAGYCMSELIDAVESGHDHDSDPVSVTGPHTGLNIDMGNFRRTRTINPDSSMSVHG</sequence>
<evidence type="ECO:0000256" key="1">
    <source>
        <dbReference type="ARBA" id="ARBA00023002"/>
    </source>
</evidence>
<dbReference type="PANTHER" id="PTHR13847:SF287">
    <property type="entry name" value="FAD-DEPENDENT OXIDOREDUCTASE DOMAIN-CONTAINING PROTEIN 1"/>
    <property type="match status" value="1"/>
</dbReference>
<protein>
    <recommendedName>
        <fullName evidence="2">FAD dependent oxidoreductase domain-containing protein</fullName>
    </recommendedName>
</protein>
<dbReference type="EMBL" id="UINC01000111">
    <property type="protein sequence ID" value="SUZ49323.1"/>
    <property type="molecule type" value="Genomic_DNA"/>
</dbReference>
<feature type="domain" description="FAD dependent oxidoreductase" evidence="2">
    <location>
        <begin position="7"/>
        <end position="387"/>
    </location>
</feature>
<dbReference type="Gene3D" id="3.30.9.10">
    <property type="entry name" value="D-Amino Acid Oxidase, subunit A, domain 2"/>
    <property type="match status" value="1"/>
</dbReference>
<name>A0A381N6V5_9ZZZZ</name>
<dbReference type="SUPFAM" id="SSF51905">
    <property type="entry name" value="FAD/NAD(P)-binding domain"/>
    <property type="match status" value="1"/>
</dbReference>
<keyword evidence="1" id="KW-0560">Oxidoreductase</keyword>
<dbReference type="GO" id="GO:0005737">
    <property type="term" value="C:cytoplasm"/>
    <property type="evidence" value="ECO:0007669"/>
    <property type="project" value="TreeGrafter"/>
</dbReference>
<dbReference type="PANTHER" id="PTHR13847">
    <property type="entry name" value="SARCOSINE DEHYDROGENASE-RELATED"/>
    <property type="match status" value="1"/>
</dbReference>
<dbReference type="InterPro" id="IPR036188">
    <property type="entry name" value="FAD/NAD-bd_sf"/>
</dbReference>
<evidence type="ECO:0000313" key="3">
    <source>
        <dbReference type="EMBL" id="SUZ49323.1"/>
    </source>
</evidence>
<dbReference type="Pfam" id="PF01266">
    <property type="entry name" value="DAO"/>
    <property type="match status" value="1"/>
</dbReference>
<accession>A0A381N6V5</accession>
<proteinExistence type="predicted"/>
<reference evidence="3" key="1">
    <citation type="submission" date="2018-05" db="EMBL/GenBank/DDBJ databases">
        <authorList>
            <person name="Lanie J.A."/>
            <person name="Ng W.-L."/>
            <person name="Kazmierczak K.M."/>
            <person name="Andrzejewski T.M."/>
            <person name="Davidsen T.M."/>
            <person name="Wayne K.J."/>
            <person name="Tettelin H."/>
            <person name="Glass J.I."/>
            <person name="Rusch D."/>
            <person name="Podicherti R."/>
            <person name="Tsui H.-C.T."/>
            <person name="Winkler M.E."/>
        </authorList>
    </citation>
    <scope>NUCLEOTIDE SEQUENCE</scope>
</reference>
<dbReference type="InterPro" id="IPR006076">
    <property type="entry name" value="FAD-dep_OxRdtase"/>
</dbReference>